<dbReference type="PANTHER" id="PTHR21496">
    <property type="entry name" value="FERREDOXIN-RELATED"/>
    <property type="match status" value="1"/>
</dbReference>
<dbReference type="Proteomes" id="UP000277145">
    <property type="component" value="Unassembled WGS sequence"/>
</dbReference>
<evidence type="ECO:0000313" key="7">
    <source>
        <dbReference type="EMBL" id="RJY34680.1"/>
    </source>
</evidence>
<evidence type="ECO:0000256" key="5">
    <source>
        <dbReference type="ARBA" id="ARBA00034078"/>
    </source>
</evidence>
<evidence type="ECO:0000256" key="1">
    <source>
        <dbReference type="ARBA" id="ARBA00022714"/>
    </source>
</evidence>
<comment type="caution">
    <text evidence="7">The sequence shown here is derived from an EMBL/GenBank/DDBJ whole genome shotgun (WGS) entry which is preliminary data.</text>
</comment>
<comment type="similarity">
    <text evidence="6">Belongs to the bacterial ring-hydroxylating dioxygenase ferredoxin component family.</text>
</comment>
<keyword evidence="3" id="KW-0408">Iron</keyword>
<gene>
    <name evidence="7" type="ORF">D1H98_07850</name>
</gene>
<dbReference type="InterPro" id="IPR036922">
    <property type="entry name" value="Rieske_2Fe-2S_sf"/>
</dbReference>
<evidence type="ECO:0000256" key="6">
    <source>
        <dbReference type="ARBA" id="ARBA00038001"/>
    </source>
</evidence>
<dbReference type="Pfam" id="PF00355">
    <property type="entry name" value="Rieske"/>
    <property type="match status" value="1"/>
</dbReference>
<keyword evidence="4" id="KW-0411">Iron-sulfur</keyword>
<name>A0A3A6UJB7_LEGPN</name>
<keyword evidence="1" id="KW-0001">2Fe-2S</keyword>
<keyword evidence="2" id="KW-0479">Metal-binding</keyword>
<organism evidence="7 8">
    <name type="scientific">Legionella pneumophila subsp. pneumophila</name>
    <dbReference type="NCBI Taxonomy" id="91891"/>
    <lineage>
        <taxon>Bacteria</taxon>
        <taxon>Pseudomonadati</taxon>
        <taxon>Pseudomonadota</taxon>
        <taxon>Gammaproteobacteria</taxon>
        <taxon>Legionellales</taxon>
        <taxon>Legionellaceae</taxon>
        <taxon>Legionella</taxon>
    </lineage>
</organism>
<dbReference type="RefSeq" id="WP_021437177.1">
    <property type="nucleotide sequence ID" value="NC_018139.1"/>
</dbReference>
<dbReference type="InterPro" id="IPR017941">
    <property type="entry name" value="Rieske_2Fe-2S"/>
</dbReference>
<accession>A0A3A6UJB7</accession>
<evidence type="ECO:0000256" key="3">
    <source>
        <dbReference type="ARBA" id="ARBA00023004"/>
    </source>
</evidence>
<dbReference type="Gene3D" id="2.102.10.10">
    <property type="entry name" value="Rieske [2Fe-2S] iron-sulphur domain"/>
    <property type="match status" value="1"/>
</dbReference>
<comment type="cofactor">
    <cofactor evidence="5">
        <name>[2Fe-2S] cluster</name>
        <dbReference type="ChEBI" id="CHEBI:190135"/>
    </cofactor>
</comment>
<dbReference type="GO" id="GO:0051537">
    <property type="term" value="F:2 iron, 2 sulfur cluster binding"/>
    <property type="evidence" value="ECO:0007669"/>
    <property type="project" value="UniProtKB-KW"/>
</dbReference>
<sequence>MINKKHILNNRYFCKNDENYFIVKLNNKRFAIPDKCPHRGGPLSLGNICRESQRIQCPWHDGYFKISSLIKNAIPAVRVKDQIFYI</sequence>
<evidence type="ECO:0000256" key="4">
    <source>
        <dbReference type="ARBA" id="ARBA00023014"/>
    </source>
</evidence>
<dbReference type="PANTHER" id="PTHR21496:SF0">
    <property type="entry name" value="RIESKE DOMAIN-CONTAINING PROTEIN"/>
    <property type="match status" value="1"/>
</dbReference>
<protein>
    <submittedName>
        <fullName evidence="7">Uncharacterized protein</fullName>
    </submittedName>
</protein>
<proteinExistence type="inferred from homology"/>
<dbReference type="PROSITE" id="PS51296">
    <property type="entry name" value="RIESKE"/>
    <property type="match status" value="1"/>
</dbReference>
<evidence type="ECO:0000313" key="8">
    <source>
        <dbReference type="Proteomes" id="UP000277145"/>
    </source>
</evidence>
<reference evidence="7 8" key="1">
    <citation type="submission" date="2018-08" db="EMBL/GenBank/DDBJ databases">
        <title>Genome Sequences of Legionella pneumophila subsp. pneumophila Isolates, Recovered from a Drinking Water System in a Large Builging.</title>
        <authorList>
            <person name="Gomez-Alvarez V."/>
            <person name="Boczek L."/>
            <person name="King D."/>
            <person name="Pemberton A."/>
            <person name="Pfaller S."/>
            <person name="Rodgers M."/>
            <person name="Santodomingo J."/>
            <person name="Revetta R."/>
        </authorList>
    </citation>
    <scope>NUCLEOTIDE SEQUENCE [LARGE SCALE GENOMIC DNA]</scope>
    <source>
        <strain evidence="7 8">L01C.1</strain>
    </source>
</reference>
<dbReference type="AlphaFoldDB" id="A0A3A6UJB7"/>
<evidence type="ECO:0000256" key="2">
    <source>
        <dbReference type="ARBA" id="ARBA00022723"/>
    </source>
</evidence>
<dbReference type="EMBL" id="QWDR01000001">
    <property type="protein sequence ID" value="RJY34680.1"/>
    <property type="molecule type" value="Genomic_DNA"/>
</dbReference>
<dbReference type="GO" id="GO:0046872">
    <property type="term" value="F:metal ion binding"/>
    <property type="evidence" value="ECO:0007669"/>
    <property type="project" value="UniProtKB-KW"/>
</dbReference>
<dbReference type="SUPFAM" id="SSF50022">
    <property type="entry name" value="ISP domain"/>
    <property type="match status" value="1"/>
</dbReference>